<proteinExistence type="predicted"/>
<keyword evidence="3" id="KW-1185">Reference proteome</keyword>
<evidence type="ECO:0000313" key="2">
    <source>
        <dbReference type="EMBL" id="TFK28436.1"/>
    </source>
</evidence>
<gene>
    <name evidence="2" type="ORF">FA15DRAFT_60845</name>
</gene>
<organism evidence="2 3">
    <name type="scientific">Coprinopsis marcescibilis</name>
    <name type="common">Agaric fungus</name>
    <name type="synonym">Psathyrella marcescibilis</name>
    <dbReference type="NCBI Taxonomy" id="230819"/>
    <lineage>
        <taxon>Eukaryota</taxon>
        <taxon>Fungi</taxon>
        <taxon>Dikarya</taxon>
        <taxon>Basidiomycota</taxon>
        <taxon>Agaricomycotina</taxon>
        <taxon>Agaricomycetes</taxon>
        <taxon>Agaricomycetidae</taxon>
        <taxon>Agaricales</taxon>
        <taxon>Agaricineae</taxon>
        <taxon>Psathyrellaceae</taxon>
        <taxon>Coprinopsis</taxon>
    </lineage>
</organism>
<evidence type="ECO:0000256" key="1">
    <source>
        <dbReference type="SAM" id="Phobius"/>
    </source>
</evidence>
<reference evidence="2 3" key="1">
    <citation type="journal article" date="2019" name="Nat. Ecol. Evol.">
        <title>Megaphylogeny resolves global patterns of mushroom evolution.</title>
        <authorList>
            <person name="Varga T."/>
            <person name="Krizsan K."/>
            <person name="Foldi C."/>
            <person name="Dima B."/>
            <person name="Sanchez-Garcia M."/>
            <person name="Sanchez-Ramirez S."/>
            <person name="Szollosi G.J."/>
            <person name="Szarkandi J.G."/>
            <person name="Papp V."/>
            <person name="Albert L."/>
            <person name="Andreopoulos W."/>
            <person name="Angelini C."/>
            <person name="Antonin V."/>
            <person name="Barry K.W."/>
            <person name="Bougher N.L."/>
            <person name="Buchanan P."/>
            <person name="Buyck B."/>
            <person name="Bense V."/>
            <person name="Catcheside P."/>
            <person name="Chovatia M."/>
            <person name="Cooper J."/>
            <person name="Damon W."/>
            <person name="Desjardin D."/>
            <person name="Finy P."/>
            <person name="Geml J."/>
            <person name="Haridas S."/>
            <person name="Hughes K."/>
            <person name="Justo A."/>
            <person name="Karasinski D."/>
            <person name="Kautmanova I."/>
            <person name="Kiss B."/>
            <person name="Kocsube S."/>
            <person name="Kotiranta H."/>
            <person name="LaButti K.M."/>
            <person name="Lechner B.E."/>
            <person name="Liimatainen K."/>
            <person name="Lipzen A."/>
            <person name="Lukacs Z."/>
            <person name="Mihaltcheva S."/>
            <person name="Morgado L.N."/>
            <person name="Niskanen T."/>
            <person name="Noordeloos M.E."/>
            <person name="Ohm R.A."/>
            <person name="Ortiz-Santana B."/>
            <person name="Ovrebo C."/>
            <person name="Racz N."/>
            <person name="Riley R."/>
            <person name="Savchenko A."/>
            <person name="Shiryaev A."/>
            <person name="Soop K."/>
            <person name="Spirin V."/>
            <person name="Szebenyi C."/>
            <person name="Tomsovsky M."/>
            <person name="Tulloss R.E."/>
            <person name="Uehling J."/>
            <person name="Grigoriev I.V."/>
            <person name="Vagvolgyi C."/>
            <person name="Papp T."/>
            <person name="Martin F.M."/>
            <person name="Miettinen O."/>
            <person name="Hibbett D.S."/>
            <person name="Nagy L.G."/>
        </authorList>
    </citation>
    <scope>NUCLEOTIDE SEQUENCE [LARGE SCALE GENOMIC DNA]</scope>
    <source>
        <strain evidence="2 3">CBS 121175</strain>
    </source>
</reference>
<protein>
    <submittedName>
        <fullName evidence="2">Uncharacterized protein</fullName>
    </submittedName>
</protein>
<feature type="transmembrane region" description="Helical" evidence="1">
    <location>
        <begin position="48"/>
        <end position="71"/>
    </location>
</feature>
<keyword evidence="1" id="KW-0472">Membrane</keyword>
<accession>A0A5C3L8R3</accession>
<dbReference type="EMBL" id="ML210156">
    <property type="protein sequence ID" value="TFK28436.1"/>
    <property type="molecule type" value="Genomic_DNA"/>
</dbReference>
<sequence>MHDTWFPFLAIVLLFYPTILGPGTFSIYFPHSALPPYMSLHLYVHARFLLLLLQLSKAFVNVDVFLSSLLLPCPSRRSQCRHPLVRFQKVASIHSIMYIHHHPAAVNPQPSTTYLPYSLP</sequence>
<feature type="transmembrane region" description="Helical" evidence="1">
    <location>
        <begin position="7"/>
        <end position="28"/>
    </location>
</feature>
<name>A0A5C3L8R3_COPMA</name>
<dbReference type="AlphaFoldDB" id="A0A5C3L8R3"/>
<keyword evidence="1" id="KW-1133">Transmembrane helix</keyword>
<dbReference type="Proteomes" id="UP000307440">
    <property type="component" value="Unassembled WGS sequence"/>
</dbReference>
<keyword evidence="1" id="KW-0812">Transmembrane</keyword>
<evidence type="ECO:0000313" key="3">
    <source>
        <dbReference type="Proteomes" id="UP000307440"/>
    </source>
</evidence>